<evidence type="ECO:0000313" key="2">
    <source>
        <dbReference type="EMBL" id="KRY61876.1"/>
    </source>
</evidence>
<keyword evidence="3" id="KW-1185">Reference proteome</keyword>
<accession>A0A0V1DKC7</accession>
<proteinExistence type="predicted"/>
<protein>
    <submittedName>
        <fullName evidence="2">Uncharacterized protein</fullName>
    </submittedName>
</protein>
<evidence type="ECO:0000256" key="1">
    <source>
        <dbReference type="SAM" id="MobiDB-lite"/>
    </source>
</evidence>
<organism evidence="2 3">
    <name type="scientific">Trichinella pseudospiralis</name>
    <name type="common">Parasitic roundworm</name>
    <dbReference type="NCBI Taxonomy" id="6337"/>
    <lineage>
        <taxon>Eukaryota</taxon>
        <taxon>Metazoa</taxon>
        <taxon>Ecdysozoa</taxon>
        <taxon>Nematoda</taxon>
        <taxon>Enoplea</taxon>
        <taxon>Dorylaimia</taxon>
        <taxon>Trichinellida</taxon>
        <taxon>Trichinellidae</taxon>
        <taxon>Trichinella</taxon>
    </lineage>
</organism>
<feature type="non-terminal residue" evidence="2">
    <location>
        <position position="34"/>
    </location>
</feature>
<comment type="caution">
    <text evidence="2">The sequence shown here is derived from an EMBL/GenBank/DDBJ whole genome shotgun (WGS) entry which is preliminary data.</text>
</comment>
<dbReference type="Proteomes" id="UP000054995">
    <property type="component" value="Unassembled WGS sequence"/>
</dbReference>
<reference evidence="2 3" key="1">
    <citation type="submission" date="2015-01" db="EMBL/GenBank/DDBJ databases">
        <title>Evolution of Trichinella species and genotypes.</title>
        <authorList>
            <person name="Korhonen P.K."/>
            <person name="Edoardo P."/>
            <person name="Giuseppe L.R."/>
            <person name="Gasser R.B."/>
        </authorList>
    </citation>
    <scope>NUCLEOTIDE SEQUENCE [LARGE SCALE GENOMIC DNA]</scope>
    <source>
        <strain evidence="2">ISS470</strain>
    </source>
</reference>
<dbReference type="AlphaFoldDB" id="A0A0V1DKC7"/>
<name>A0A0V1DKC7_TRIPS</name>
<sequence>LSAESRWNRSASSARLGKLPQPSETRTNTVGSTL</sequence>
<feature type="region of interest" description="Disordered" evidence="1">
    <location>
        <begin position="1"/>
        <end position="34"/>
    </location>
</feature>
<dbReference type="EMBL" id="JYDT01004114">
    <property type="protein sequence ID" value="KRY61876.1"/>
    <property type="molecule type" value="Genomic_DNA"/>
</dbReference>
<feature type="non-terminal residue" evidence="2">
    <location>
        <position position="1"/>
    </location>
</feature>
<gene>
    <name evidence="2" type="ORF">T4D_14877</name>
</gene>
<evidence type="ECO:0000313" key="3">
    <source>
        <dbReference type="Proteomes" id="UP000054995"/>
    </source>
</evidence>
<feature type="compositionally biased region" description="Polar residues" evidence="1">
    <location>
        <begin position="22"/>
        <end position="34"/>
    </location>
</feature>